<feature type="transmembrane region" description="Helical" evidence="1">
    <location>
        <begin position="222"/>
        <end position="241"/>
    </location>
</feature>
<dbReference type="AlphaFoldDB" id="A0A419W957"/>
<dbReference type="RefSeq" id="WP_147377203.1">
    <property type="nucleotide sequence ID" value="NZ_RAPN01000001.1"/>
</dbReference>
<evidence type="ECO:0000313" key="2">
    <source>
        <dbReference type="EMBL" id="RKD91979.1"/>
    </source>
</evidence>
<evidence type="ECO:0000256" key="1">
    <source>
        <dbReference type="SAM" id="Phobius"/>
    </source>
</evidence>
<feature type="transmembrane region" description="Helical" evidence="1">
    <location>
        <begin position="182"/>
        <end position="210"/>
    </location>
</feature>
<dbReference type="EMBL" id="RAPN01000001">
    <property type="protein sequence ID" value="RKD91979.1"/>
    <property type="molecule type" value="Genomic_DNA"/>
</dbReference>
<comment type="caution">
    <text evidence="2">The sequence shown here is derived from an EMBL/GenBank/DDBJ whole genome shotgun (WGS) entry which is preliminary data.</text>
</comment>
<dbReference type="OrthoDB" id="1100198at2"/>
<reference evidence="2 3" key="1">
    <citation type="submission" date="2018-09" db="EMBL/GenBank/DDBJ databases">
        <title>Genomic Encyclopedia of Archaeal and Bacterial Type Strains, Phase II (KMG-II): from individual species to whole genera.</title>
        <authorList>
            <person name="Goeker M."/>
        </authorList>
    </citation>
    <scope>NUCLEOTIDE SEQUENCE [LARGE SCALE GENOMIC DNA]</scope>
    <source>
        <strain evidence="2 3">DSM 27148</strain>
    </source>
</reference>
<evidence type="ECO:0000313" key="3">
    <source>
        <dbReference type="Proteomes" id="UP000283387"/>
    </source>
</evidence>
<protein>
    <recommendedName>
        <fullName evidence="4">O-antigen ligase-like membrane protein</fullName>
    </recommendedName>
</protein>
<proteinExistence type="predicted"/>
<keyword evidence="1" id="KW-0812">Transmembrane</keyword>
<organism evidence="2 3">
    <name type="scientific">Mangrovibacterium diazotrophicum</name>
    <dbReference type="NCBI Taxonomy" id="1261403"/>
    <lineage>
        <taxon>Bacteria</taxon>
        <taxon>Pseudomonadati</taxon>
        <taxon>Bacteroidota</taxon>
        <taxon>Bacteroidia</taxon>
        <taxon>Marinilabiliales</taxon>
        <taxon>Prolixibacteraceae</taxon>
        <taxon>Mangrovibacterium</taxon>
    </lineage>
</organism>
<dbReference type="Proteomes" id="UP000283387">
    <property type="component" value="Unassembled WGS sequence"/>
</dbReference>
<feature type="transmembrane region" description="Helical" evidence="1">
    <location>
        <begin position="7"/>
        <end position="28"/>
    </location>
</feature>
<feature type="transmembrane region" description="Helical" evidence="1">
    <location>
        <begin position="61"/>
        <end position="78"/>
    </location>
</feature>
<evidence type="ECO:0008006" key="4">
    <source>
        <dbReference type="Google" id="ProtNLM"/>
    </source>
</evidence>
<gene>
    <name evidence="2" type="ORF">BC643_2348</name>
</gene>
<keyword evidence="1" id="KW-1133">Transmembrane helix</keyword>
<feature type="transmembrane region" description="Helical" evidence="1">
    <location>
        <begin position="352"/>
        <end position="370"/>
    </location>
</feature>
<feature type="transmembrane region" description="Helical" evidence="1">
    <location>
        <begin position="317"/>
        <end position="340"/>
    </location>
</feature>
<feature type="transmembrane region" description="Helical" evidence="1">
    <location>
        <begin position="156"/>
        <end position="176"/>
    </location>
</feature>
<name>A0A419W957_9BACT</name>
<feature type="transmembrane region" description="Helical" evidence="1">
    <location>
        <begin position="34"/>
        <end position="49"/>
    </location>
</feature>
<keyword evidence="3" id="KW-1185">Reference proteome</keyword>
<keyword evidence="1" id="KW-0472">Membrane</keyword>
<accession>A0A419W957</accession>
<sequence length="419" mass="47571">MKPNNKFYLYYLLICYILGVLLYDFIGFDYTDEILLLVLVTNTCYNLLTNRVKKRKDLTEVAIVILIFISYLCYSLAIKSNTHKAIFSDFVIQLKPFLAFYCIYLTDFSLADNDKKIIRTTAVFSTIYIGSITLFGLGTGTFDNTIKSFFGHPSRYATTITITSVLYLYACSTFSFKQILSAILILSIGLFSFRSKFFGFFVAAIATLLLRNRIELKINLKNTIASIVIVASIIVVAYSKLSYYFVEGSQNGEIYARPALYMTSIKILSDYFPLGSGLGTFATHASAVDYSPLYDQYDLSSVFGLTPDKRSFISDTFFPSLAQFGFLGTILFFTFWVRLFKKIRIYSSIKSPVATQLITISFLILLFLFIESIADSTFTQNRGLFTMLLLGLSMNDMHHEAVKNICRLNILNKSVLLYK</sequence>